<dbReference type="InterPro" id="IPR018200">
    <property type="entry name" value="USP_CS"/>
</dbReference>
<dbReference type="InterPro" id="IPR029071">
    <property type="entry name" value="Ubiquitin-like_domsf"/>
</dbReference>
<evidence type="ECO:0000256" key="7">
    <source>
        <dbReference type="SAM" id="MobiDB-lite"/>
    </source>
</evidence>
<accession>A0A7S4HGN8</accession>
<dbReference type="PROSITE" id="PS00972">
    <property type="entry name" value="USP_1"/>
    <property type="match status" value="1"/>
</dbReference>
<reference evidence="10" key="1">
    <citation type="submission" date="2021-01" db="EMBL/GenBank/DDBJ databases">
        <authorList>
            <person name="Corre E."/>
            <person name="Pelletier E."/>
            <person name="Niang G."/>
            <person name="Scheremetjew M."/>
            <person name="Finn R."/>
            <person name="Kale V."/>
            <person name="Holt S."/>
            <person name="Cochrane G."/>
            <person name="Meng A."/>
            <person name="Brown T."/>
            <person name="Cohen L."/>
        </authorList>
    </citation>
    <scope>NUCLEOTIDE SEQUENCE</scope>
    <source>
        <strain evidence="10">DIVA3 518/3/11/1/6</strain>
    </source>
</reference>
<evidence type="ECO:0000256" key="3">
    <source>
        <dbReference type="ARBA" id="ARBA00022786"/>
    </source>
</evidence>
<protein>
    <recommendedName>
        <fullName evidence="6">Ubiquitin carboxyl-terminal hydrolase</fullName>
        <ecNumber evidence="6">3.4.19.12</ecNumber>
    </recommendedName>
</protein>
<dbReference type="GO" id="GO:0061136">
    <property type="term" value="P:regulation of proteasomal protein catabolic process"/>
    <property type="evidence" value="ECO:0007669"/>
    <property type="project" value="TreeGrafter"/>
</dbReference>
<keyword evidence="2 6" id="KW-0645">Protease</keyword>
<dbReference type="InterPro" id="IPR038765">
    <property type="entry name" value="Papain-like_cys_pep_sf"/>
</dbReference>
<dbReference type="InterPro" id="IPR028889">
    <property type="entry name" value="USP"/>
</dbReference>
<dbReference type="GO" id="GO:0043161">
    <property type="term" value="P:proteasome-mediated ubiquitin-dependent protein catabolic process"/>
    <property type="evidence" value="ECO:0007669"/>
    <property type="project" value="InterPro"/>
</dbReference>
<feature type="domain" description="USP" evidence="9">
    <location>
        <begin position="104"/>
        <end position="463"/>
    </location>
</feature>
<name>A0A7S4HGN8_9EUKA</name>
<evidence type="ECO:0000259" key="8">
    <source>
        <dbReference type="PROSITE" id="PS50053"/>
    </source>
</evidence>
<dbReference type="GO" id="GO:0004843">
    <property type="term" value="F:cysteine-type deubiquitinase activity"/>
    <property type="evidence" value="ECO:0007669"/>
    <property type="project" value="UniProtKB-UniRule"/>
</dbReference>
<proteinExistence type="inferred from homology"/>
<gene>
    <name evidence="10" type="ORF">VSP0166_LOCUS40</name>
</gene>
<dbReference type="PANTHER" id="PTHR43982">
    <property type="entry name" value="UBIQUITIN CARBOXYL-TERMINAL HYDROLASE"/>
    <property type="match status" value="1"/>
</dbReference>
<evidence type="ECO:0000313" key="10">
    <source>
        <dbReference type="EMBL" id="CAE2198678.1"/>
    </source>
</evidence>
<organism evidence="10">
    <name type="scientific">Vannella robusta</name>
    <dbReference type="NCBI Taxonomy" id="1487602"/>
    <lineage>
        <taxon>Eukaryota</taxon>
        <taxon>Amoebozoa</taxon>
        <taxon>Discosea</taxon>
        <taxon>Flabellinia</taxon>
        <taxon>Vannellidae</taxon>
        <taxon>Vannella</taxon>
    </lineage>
</organism>
<dbReference type="SUPFAM" id="SSF54001">
    <property type="entry name" value="Cysteine proteinases"/>
    <property type="match status" value="1"/>
</dbReference>
<dbReference type="GO" id="GO:0016579">
    <property type="term" value="P:protein deubiquitination"/>
    <property type="evidence" value="ECO:0007669"/>
    <property type="project" value="InterPro"/>
</dbReference>
<dbReference type="AlphaFoldDB" id="A0A7S4HGN8"/>
<evidence type="ECO:0000259" key="9">
    <source>
        <dbReference type="PROSITE" id="PS50235"/>
    </source>
</evidence>
<dbReference type="EMBL" id="HBKP01000067">
    <property type="protein sequence ID" value="CAE2198678.1"/>
    <property type="molecule type" value="Transcribed_RNA"/>
</dbReference>
<keyword evidence="5 6" id="KW-0788">Thiol protease</keyword>
<dbReference type="EC" id="3.4.19.12" evidence="6"/>
<dbReference type="InterPro" id="IPR044635">
    <property type="entry name" value="UBP14-like"/>
</dbReference>
<sequence>MPFTVNVKWGKDIFKDVTIDTEGTVEDFKAQLFSLSGVAPERQKIMVPRSGQLKDGTSWDKYKLKDKMTIMLMGSKAEIKAPEKETVFVEDLPDATPFMIDHQPGLMNTGNTCYLNSTIQALSVVPPLQKSLIRYAKENGNDRVANHLGNLLNILEQKNEPFLPLGMFITTMRQVYPQFDERGPNGVHMQQDAEECFSLLLQSMKNVPGLRGSGDIISDLFEGEYAVTSSCVECPEEKEVTIEPFSKIPVHIDAETSFLQSGIKNRMSEHITKTSSILGREAIYEKSSKISKLPFYLPVQFVRFFWRQDKNLRAKICKPVEFPQRLDMFEFCTEELQNKLAPNREAISKAEEKALNIKKGHEKKSEEPETEALANTDETMEDVDAGAALDNDTGFYELLAVVSHQGRSAEGGHYVAWVKRDAETWLLYDDDKVSVIPADDIKKLTGHGGADWHIAYLCIYGSLRKQELMPDL</sequence>
<dbReference type="CDD" id="cd16104">
    <property type="entry name" value="Ubl_USP14_like"/>
    <property type="match status" value="1"/>
</dbReference>
<evidence type="ECO:0000256" key="4">
    <source>
        <dbReference type="ARBA" id="ARBA00022801"/>
    </source>
</evidence>
<dbReference type="PROSITE" id="PS50053">
    <property type="entry name" value="UBIQUITIN_2"/>
    <property type="match status" value="1"/>
</dbReference>
<dbReference type="PANTHER" id="PTHR43982:SF1">
    <property type="entry name" value="UBIQUITIN CARBOXYL-TERMINAL HYDROLASE 14"/>
    <property type="match status" value="1"/>
</dbReference>
<dbReference type="GO" id="GO:0070628">
    <property type="term" value="F:proteasome binding"/>
    <property type="evidence" value="ECO:0007669"/>
    <property type="project" value="TreeGrafter"/>
</dbReference>
<keyword evidence="4 6" id="KW-0378">Hydrolase</keyword>
<dbReference type="InterPro" id="IPR000626">
    <property type="entry name" value="Ubiquitin-like_dom"/>
</dbReference>
<dbReference type="PROSITE" id="PS50235">
    <property type="entry name" value="USP_3"/>
    <property type="match status" value="1"/>
</dbReference>
<dbReference type="Gene3D" id="3.10.20.90">
    <property type="entry name" value="Phosphatidylinositol 3-kinase Catalytic Subunit, Chain A, domain 1"/>
    <property type="match status" value="1"/>
</dbReference>
<dbReference type="Gene3D" id="3.90.70.10">
    <property type="entry name" value="Cysteine proteinases"/>
    <property type="match status" value="1"/>
</dbReference>
<comment type="similarity">
    <text evidence="6">Belongs to the peptidase C19 family.</text>
</comment>
<evidence type="ECO:0000256" key="5">
    <source>
        <dbReference type="ARBA" id="ARBA00022807"/>
    </source>
</evidence>
<keyword evidence="3 6" id="KW-0833">Ubl conjugation pathway</keyword>
<dbReference type="PROSITE" id="PS00973">
    <property type="entry name" value="USP_2"/>
    <property type="match status" value="1"/>
</dbReference>
<dbReference type="Pfam" id="PF00240">
    <property type="entry name" value="ubiquitin"/>
    <property type="match status" value="1"/>
</dbReference>
<evidence type="ECO:0000256" key="2">
    <source>
        <dbReference type="ARBA" id="ARBA00022670"/>
    </source>
</evidence>
<feature type="domain" description="Ubiquitin-like" evidence="8">
    <location>
        <begin position="3"/>
        <end position="73"/>
    </location>
</feature>
<evidence type="ECO:0000256" key="1">
    <source>
        <dbReference type="ARBA" id="ARBA00000707"/>
    </source>
</evidence>
<evidence type="ECO:0000256" key="6">
    <source>
        <dbReference type="RuleBase" id="RU366025"/>
    </source>
</evidence>
<feature type="region of interest" description="Disordered" evidence="7">
    <location>
        <begin position="356"/>
        <end position="379"/>
    </location>
</feature>
<dbReference type="Pfam" id="PF00443">
    <property type="entry name" value="UCH"/>
    <property type="match status" value="1"/>
</dbReference>
<dbReference type="InterPro" id="IPR001394">
    <property type="entry name" value="Peptidase_C19_UCH"/>
</dbReference>
<dbReference type="SMART" id="SM00213">
    <property type="entry name" value="UBQ"/>
    <property type="match status" value="1"/>
</dbReference>
<comment type="catalytic activity">
    <reaction evidence="1 6">
        <text>Thiol-dependent hydrolysis of ester, thioester, amide, peptide and isopeptide bonds formed by the C-terminal Gly of ubiquitin (a 76-residue protein attached to proteins as an intracellular targeting signal).</text>
        <dbReference type="EC" id="3.4.19.12"/>
    </reaction>
</comment>
<dbReference type="SUPFAM" id="SSF54236">
    <property type="entry name" value="Ubiquitin-like"/>
    <property type="match status" value="1"/>
</dbReference>